<dbReference type="AlphaFoldDB" id="A0A9P9W9H6"/>
<dbReference type="Proteomes" id="UP000829685">
    <property type="component" value="Unassembled WGS sequence"/>
</dbReference>
<evidence type="ECO:0000313" key="2">
    <source>
        <dbReference type="Proteomes" id="UP000829685"/>
    </source>
</evidence>
<sequence>MDSTLFSYTTLDAAGNLLVEHPETKCSFVLEDPNSASDYVTYLPIFCHRAACNCPQIQRRGAVSPGELKEALDGVALQPRPCIASDDPTLGPKYRQALEEGRPEWLMCRVRAWMTATRYAVACTMAMGMLPQPSADSPCVAFEVPLSEFPDCETRAQLFRPCGVSIE</sequence>
<organism evidence="1 2">
    <name type="scientific">Neoarthrinium moseri</name>
    <dbReference type="NCBI Taxonomy" id="1658444"/>
    <lineage>
        <taxon>Eukaryota</taxon>
        <taxon>Fungi</taxon>
        <taxon>Dikarya</taxon>
        <taxon>Ascomycota</taxon>
        <taxon>Pezizomycotina</taxon>
        <taxon>Sordariomycetes</taxon>
        <taxon>Xylariomycetidae</taxon>
        <taxon>Amphisphaeriales</taxon>
        <taxon>Apiosporaceae</taxon>
        <taxon>Neoarthrinium</taxon>
    </lineage>
</organism>
<comment type="caution">
    <text evidence="1">The sequence shown here is derived from an EMBL/GenBank/DDBJ whole genome shotgun (WGS) entry which is preliminary data.</text>
</comment>
<reference evidence="1" key="1">
    <citation type="submission" date="2021-03" db="EMBL/GenBank/DDBJ databases">
        <title>Revisited historic fungal species revealed as producer of novel bioactive compounds through whole genome sequencing and comparative genomics.</title>
        <authorList>
            <person name="Vignolle G.A."/>
            <person name="Hochenegger N."/>
            <person name="Mach R.L."/>
            <person name="Mach-Aigner A.R."/>
            <person name="Javad Rahimi M."/>
            <person name="Salim K.A."/>
            <person name="Chan C.M."/>
            <person name="Lim L.B.L."/>
            <person name="Cai F."/>
            <person name="Druzhinina I.S."/>
            <person name="U'Ren J.M."/>
            <person name="Derntl C."/>
        </authorList>
    </citation>
    <scope>NUCLEOTIDE SEQUENCE</scope>
    <source>
        <strain evidence="1">TUCIM 5799</strain>
    </source>
</reference>
<keyword evidence="2" id="KW-1185">Reference proteome</keyword>
<proteinExistence type="predicted"/>
<protein>
    <submittedName>
        <fullName evidence="1">Uncharacterized protein</fullName>
    </submittedName>
</protein>
<dbReference type="EMBL" id="JAFIMR010000059">
    <property type="protein sequence ID" value="KAI1852989.1"/>
    <property type="molecule type" value="Genomic_DNA"/>
</dbReference>
<accession>A0A9P9W9H6</accession>
<gene>
    <name evidence="1" type="ORF">JX265_012878</name>
</gene>
<evidence type="ECO:0000313" key="1">
    <source>
        <dbReference type="EMBL" id="KAI1852989.1"/>
    </source>
</evidence>
<name>A0A9P9W9H6_9PEZI</name>